<gene>
    <name evidence="1" type="ORF">SD1D_0223</name>
</gene>
<keyword evidence="2" id="KW-1185">Reference proteome</keyword>
<dbReference type="OrthoDB" id="1797524at2"/>
<proteinExistence type="predicted"/>
<dbReference type="KEGG" id="hsd:SD1D_0223"/>
<dbReference type="AlphaFoldDB" id="A0A0K8J2A4"/>
<dbReference type="EMBL" id="LN879430">
    <property type="protein sequence ID" value="CUH91776.1"/>
    <property type="molecule type" value="Genomic_DNA"/>
</dbReference>
<reference evidence="2" key="1">
    <citation type="submission" date="2015-09" db="EMBL/GenBank/DDBJ databases">
        <authorList>
            <person name="Wibberg D."/>
        </authorList>
    </citation>
    <scope>NUCLEOTIDE SEQUENCE [LARGE SCALE GENOMIC DNA]</scope>
    <source>
        <strain evidence="2">SD1D</strain>
    </source>
</reference>
<sequence>MSVCRFIASDFPLTEFASSQDYPIEINVDNGTIYDGGADDNYFLIPFLNVADYTDKKYGVYLEWDYTDGRAKQFIEYIKTALQKSDVIEFWHVWLMDYYEFEDRPFIHRKAISIDELTTEHIKEIDNAVIWNTPDKMYPERPSFYCLTITR</sequence>
<dbReference type="RefSeq" id="WP_058259154.1">
    <property type="nucleotide sequence ID" value="NZ_LN879430.1"/>
</dbReference>
<evidence type="ECO:0000313" key="1">
    <source>
        <dbReference type="EMBL" id="CUH91776.1"/>
    </source>
</evidence>
<name>A0A0K8J2A4_9FIRM</name>
<dbReference type="Proteomes" id="UP000196053">
    <property type="component" value="Chromosome I"/>
</dbReference>
<accession>A0A0K8J2A4</accession>
<evidence type="ECO:0000313" key="2">
    <source>
        <dbReference type="Proteomes" id="UP000196053"/>
    </source>
</evidence>
<protein>
    <submittedName>
        <fullName evidence="1">Uncharacterized protein</fullName>
    </submittedName>
</protein>
<organism evidence="1 2">
    <name type="scientific">Herbinix luporum</name>
    <dbReference type="NCBI Taxonomy" id="1679721"/>
    <lineage>
        <taxon>Bacteria</taxon>
        <taxon>Bacillati</taxon>
        <taxon>Bacillota</taxon>
        <taxon>Clostridia</taxon>
        <taxon>Lachnospirales</taxon>
        <taxon>Lachnospiraceae</taxon>
        <taxon>Herbinix</taxon>
    </lineage>
</organism>